<dbReference type="Proteomes" id="UP000187172">
    <property type="component" value="Unassembled WGS sequence"/>
</dbReference>
<dbReference type="STRING" id="297318.BK138_02490"/>
<organism evidence="2 3">
    <name type="scientific">Paenibacillus rhizosphaerae</name>
    <dbReference type="NCBI Taxonomy" id="297318"/>
    <lineage>
        <taxon>Bacteria</taxon>
        <taxon>Bacillati</taxon>
        <taxon>Bacillota</taxon>
        <taxon>Bacilli</taxon>
        <taxon>Bacillales</taxon>
        <taxon>Paenibacillaceae</taxon>
        <taxon>Paenibacillus</taxon>
    </lineage>
</organism>
<protein>
    <submittedName>
        <fullName evidence="2">GNAT family N-acetyltransferase</fullName>
    </submittedName>
</protein>
<dbReference type="SUPFAM" id="SSF55729">
    <property type="entry name" value="Acyl-CoA N-acyltransferases (Nat)"/>
    <property type="match status" value="1"/>
</dbReference>
<keyword evidence="3" id="KW-1185">Reference proteome</keyword>
<feature type="domain" description="N-acetyltransferase" evidence="1">
    <location>
        <begin position="3"/>
        <end position="149"/>
    </location>
</feature>
<evidence type="ECO:0000313" key="2">
    <source>
        <dbReference type="EMBL" id="OMF57488.1"/>
    </source>
</evidence>
<dbReference type="GO" id="GO:0016747">
    <property type="term" value="F:acyltransferase activity, transferring groups other than amino-acyl groups"/>
    <property type="evidence" value="ECO:0007669"/>
    <property type="project" value="InterPro"/>
</dbReference>
<proteinExistence type="predicted"/>
<dbReference type="RefSeq" id="WP_076165352.1">
    <property type="nucleotide sequence ID" value="NZ_MRTP01000001.1"/>
</dbReference>
<dbReference type="EMBL" id="MRTP01000001">
    <property type="protein sequence ID" value="OMF57488.1"/>
    <property type="molecule type" value="Genomic_DNA"/>
</dbReference>
<evidence type="ECO:0000313" key="3">
    <source>
        <dbReference type="Proteomes" id="UP000187172"/>
    </source>
</evidence>
<name>A0A1R1F0A1_9BACL</name>
<gene>
    <name evidence="2" type="ORF">BK138_02490</name>
</gene>
<dbReference type="AlphaFoldDB" id="A0A1R1F0A1"/>
<reference evidence="2 3" key="1">
    <citation type="submission" date="2016-11" db="EMBL/GenBank/DDBJ databases">
        <title>Paenibacillus species isolates.</title>
        <authorList>
            <person name="Beno S.M."/>
        </authorList>
    </citation>
    <scope>NUCLEOTIDE SEQUENCE [LARGE SCALE GENOMIC DNA]</scope>
    <source>
        <strain evidence="2 3">FSL R5-0378</strain>
    </source>
</reference>
<evidence type="ECO:0000259" key="1">
    <source>
        <dbReference type="PROSITE" id="PS51186"/>
    </source>
</evidence>
<accession>A0A1R1F0A1</accession>
<keyword evidence="2" id="KW-0808">Transferase</keyword>
<comment type="caution">
    <text evidence="2">The sequence shown here is derived from an EMBL/GenBank/DDBJ whole genome shotgun (WGS) entry which is preliminary data.</text>
</comment>
<dbReference type="Gene3D" id="3.40.630.30">
    <property type="match status" value="1"/>
</dbReference>
<dbReference type="InterPro" id="IPR000182">
    <property type="entry name" value="GNAT_dom"/>
</dbReference>
<dbReference type="CDD" id="cd04301">
    <property type="entry name" value="NAT_SF"/>
    <property type="match status" value="1"/>
</dbReference>
<dbReference type="PROSITE" id="PS51186">
    <property type="entry name" value="GNAT"/>
    <property type="match status" value="1"/>
</dbReference>
<dbReference type="InterPro" id="IPR016181">
    <property type="entry name" value="Acyl_CoA_acyltransferase"/>
</dbReference>
<sequence length="173" mass="19567">MNVIIRQEKLKDINEVYDVVQKAFEDAYYSDHDEHHLVKRLRNSASYVPELSLVAECRNRIVGHILFTEIKVGNHTLIALAPVAVLPEMQSKGIGKLLIMEGHKIAAQRGYKGSVVMGHDKYYPKFGYKKANSYGIKAPFDVSDDHFMAVELIEGGLTDVHGVVEYAKEFFEN</sequence>
<dbReference type="Pfam" id="PF00583">
    <property type="entry name" value="Acetyltransf_1"/>
    <property type="match status" value="1"/>
</dbReference>